<proteinExistence type="predicted"/>
<keyword evidence="4" id="KW-1185">Reference proteome</keyword>
<evidence type="ECO:0008006" key="5">
    <source>
        <dbReference type="Google" id="ProtNLM"/>
    </source>
</evidence>
<keyword evidence="1" id="KW-0472">Membrane</keyword>
<dbReference type="EMBL" id="MVBK01000011">
    <property type="protein sequence ID" value="OOG28089.1"/>
    <property type="molecule type" value="Genomic_DNA"/>
</dbReference>
<dbReference type="AlphaFoldDB" id="A0A1V3NSJ2"/>
<evidence type="ECO:0000313" key="4">
    <source>
        <dbReference type="Proteomes" id="UP000189462"/>
    </source>
</evidence>
<dbReference type="InterPro" id="IPR013783">
    <property type="entry name" value="Ig-like_fold"/>
</dbReference>
<comment type="caution">
    <text evidence="3">The sequence shown here is derived from an EMBL/GenBank/DDBJ whole genome shotgun (WGS) entry which is preliminary data.</text>
</comment>
<feature type="signal peptide" evidence="2">
    <location>
        <begin position="1"/>
        <end position="28"/>
    </location>
</feature>
<feature type="transmembrane region" description="Helical" evidence="1">
    <location>
        <begin position="132"/>
        <end position="153"/>
    </location>
</feature>
<reference evidence="3 4" key="1">
    <citation type="submission" date="2017-02" db="EMBL/GenBank/DDBJ databases">
        <title>Genomic diversity within the haloalkaliphilic genus Thioalkalivibrio.</title>
        <authorList>
            <person name="Ahn A.-C."/>
            <person name="Meier-Kolthoff J."/>
            <person name="Overmars L."/>
            <person name="Richter M."/>
            <person name="Woyke T."/>
            <person name="Sorokin D.Y."/>
            <person name="Muyzer G."/>
        </authorList>
    </citation>
    <scope>NUCLEOTIDE SEQUENCE [LARGE SCALE GENOMIC DNA]</scope>
    <source>
        <strain evidence="3 4">ALJD</strain>
    </source>
</reference>
<keyword evidence="1" id="KW-1133">Transmembrane helix</keyword>
<evidence type="ECO:0000256" key="1">
    <source>
        <dbReference type="SAM" id="Phobius"/>
    </source>
</evidence>
<name>A0A1V3NSJ2_9GAMM</name>
<dbReference type="STRING" id="108003.B1C78_02380"/>
<sequence length="164" mass="18175">MINGRSQKLSLRIASLFAGLLAFMVVWAAPVHAEAPAPTLSVSNDLARAGYYQLRWSLDDVDVVHYRVEESTDADFRETDVLYEGADRATVISGRSDGTFHYRVRAELADGTRTDWSDPQAVQVAHHPFGQAVFLFILGGVVFLATVILIIAGTRADRRERQRA</sequence>
<dbReference type="Gene3D" id="2.60.40.10">
    <property type="entry name" value="Immunoglobulins"/>
    <property type="match status" value="1"/>
</dbReference>
<evidence type="ECO:0000313" key="3">
    <source>
        <dbReference type="EMBL" id="OOG28089.1"/>
    </source>
</evidence>
<organism evidence="3 4">
    <name type="scientific">Thioalkalivibrio denitrificans</name>
    <dbReference type="NCBI Taxonomy" id="108003"/>
    <lineage>
        <taxon>Bacteria</taxon>
        <taxon>Pseudomonadati</taxon>
        <taxon>Pseudomonadota</taxon>
        <taxon>Gammaproteobacteria</taxon>
        <taxon>Chromatiales</taxon>
        <taxon>Ectothiorhodospiraceae</taxon>
        <taxon>Thioalkalivibrio</taxon>
    </lineage>
</organism>
<keyword evidence="2" id="KW-0732">Signal</keyword>
<evidence type="ECO:0000256" key="2">
    <source>
        <dbReference type="SAM" id="SignalP"/>
    </source>
</evidence>
<dbReference type="Proteomes" id="UP000189462">
    <property type="component" value="Unassembled WGS sequence"/>
</dbReference>
<keyword evidence="1" id="KW-0812">Transmembrane</keyword>
<gene>
    <name evidence="3" type="ORF">B1C78_02380</name>
</gene>
<accession>A0A1V3NSJ2</accession>
<protein>
    <recommendedName>
        <fullName evidence="5">Fibronectin type-III domain-containing protein</fullName>
    </recommendedName>
</protein>
<feature type="chain" id="PRO_5012685917" description="Fibronectin type-III domain-containing protein" evidence="2">
    <location>
        <begin position="29"/>
        <end position="164"/>
    </location>
</feature>
<dbReference type="RefSeq" id="WP_077277535.1">
    <property type="nucleotide sequence ID" value="NZ_MVBK01000011.1"/>
</dbReference>